<dbReference type="STRING" id="137265.SAMN05421684_6873"/>
<feature type="transmembrane region" description="Helical" evidence="1">
    <location>
        <begin position="202"/>
        <end position="221"/>
    </location>
</feature>
<accession>A0A1H3UAW9</accession>
<evidence type="ECO:0008006" key="4">
    <source>
        <dbReference type="Google" id="ProtNLM"/>
    </source>
</evidence>
<dbReference type="Proteomes" id="UP000199632">
    <property type="component" value="Unassembled WGS sequence"/>
</dbReference>
<feature type="transmembrane region" description="Helical" evidence="1">
    <location>
        <begin position="41"/>
        <end position="59"/>
    </location>
</feature>
<evidence type="ECO:0000256" key="1">
    <source>
        <dbReference type="SAM" id="Phobius"/>
    </source>
</evidence>
<keyword evidence="3" id="KW-1185">Reference proteome</keyword>
<protein>
    <recommendedName>
        <fullName evidence="4">KAP family P-loop domain-containing protein</fullName>
    </recommendedName>
</protein>
<sequence>MAIVKRRPRLVRSWPWAYALSAITVSGLFLASVGIGLGSLLVAAIGFVTFVGPVAYFVGDNVRRERHPGPASDEDVAVSRPGLMPTVLTVLQEEEFRHATMPIIDVDAATSVGELRKAIYEEVEAAEASIIDATSDDRRTWYAVLSRVGAVVTIEAIAVLAGLAALVAGPVKAMLAASLDGNGLRGDEAARIFRDLWPAGPVNSALTIGGLIALLYAAIVANRAMARTAYAYWHEFEEAVSDELRPLIRSAINEFANSRHPTTLLVENAPGLAEANDPERLVDRPQFKQVEALIERLGATTIAVSGDRGVGKTTLLRYVEERMFGLVPAGVIRFVLSAPVNYDPRDFLIHLYLRLCDAVIAHDGGGTRAPRAISVLRLVAKSIAVLALAVLAASLRPEVGDFFRARGVAVPESWAVVLLAMAAFGALYFVVGRTPAQGRKRAASSVTARAESERRRLAYLRTVTTERSGVLDRLGFKLGWRAAHQLAEQPVTLPELVDSYRSFAREVGQWLRAQRGRRGRLVIGIDEVDRIADQDEAERFLNSIKGIFGSRDSVYVVTVPRSVLARFERRVIHARPAVDNAFDEIVTLDAFTYDEAIQLLRARVIGFPDAFIALAHAVSGGNPRDLVRVARTIVRVSVATRETELARLVPLVLAQELGALVSGIAERLHSDDSTNRNPMRAVLADRDWPPLPRAGEMWWGEESVLVEAASRLLGTETGDDRTDALRDDLATAMYFFATVHDLFVTGSFQAPGNLDRVASARGLLATSPETARRELDSIRTRAQAWA</sequence>
<dbReference type="InterPro" id="IPR027417">
    <property type="entry name" value="P-loop_NTPase"/>
</dbReference>
<keyword evidence="1" id="KW-0812">Transmembrane</keyword>
<reference evidence="3" key="1">
    <citation type="submission" date="2016-10" db="EMBL/GenBank/DDBJ databases">
        <authorList>
            <person name="Varghese N."/>
            <person name="Submissions S."/>
        </authorList>
    </citation>
    <scope>NUCLEOTIDE SEQUENCE [LARGE SCALE GENOMIC DNA]</scope>
    <source>
        <strain evidence="3">DSM 44718</strain>
    </source>
</reference>
<feature type="transmembrane region" description="Helical" evidence="1">
    <location>
        <begin position="16"/>
        <end position="35"/>
    </location>
</feature>
<feature type="transmembrane region" description="Helical" evidence="1">
    <location>
        <begin position="148"/>
        <end position="169"/>
    </location>
</feature>
<feature type="transmembrane region" description="Helical" evidence="1">
    <location>
        <begin position="375"/>
        <end position="393"/>
    </location>
</feature>
<keyword evidence="1" id="KW-1133">Transmembrane helix</keyword>
<dbReference type="AlphaFoldDB" id="A0A1H3UAW9"/>
<keyword evidence="1" id="KW-0472">Membrane</keyword>
<name>A0A1H3UAW9_9ACTN</name>
<feature type="transmembrane region" description="Helical" evidence="1">
    <location>
        <begin position="413"/>
        <end position="431"/>
    </location>
</feature>
<proteinExistence type="predicted"/>
<dbReference type="EMBL" id="FNQB01000004">
    <property type="protein sequence ID" value="SDZ59447.1"/>
    <property type="molecule type" value="Genomic_DNA"/>
</dbReference>
<evidence type="ECO:0000313" key="2">
    <source>
        <dbReference type="EMBL" id="SDZ59447.1"/>
    </source>
</evidence>
<organism evidence="2 3">
    <name type="scientific">Asanoa ishikariensis</name>
    <dbReference type="NCBI Taxonomy" id="137265"/>
    <lineage>
        <taxon>Bacteria</taxon>
        <taxon>Bacillati</taxon>
        <taxon>Actinomycetota</taxon>
        <taxon>Actinomycetes</taxon>
        <taxon>Micromonosporales</taxon>
        <taxon>Micromonosporaceae</taxon>
        <taxon>Asanoa</taxon>
    </lineage>
</organism>
<dbReference type="SUPFAM" id="SSF52540">
    <property type="entry name" value="P-loop containing nucleoside triphosphate hydrolases"/>
    <property type="match status" value="1"/>
</dbReference>
<evidence type="ECO:0000313" key="3">
    <source>
        <dbReference type="Proteomes" id="UP000199632"/>
    </source>
</evidence>
<gene>
    <name evidence="2" type="ORF">SAMN05421684_6873</name>
</gene>